<comment type="catalytic activity">
    <reaction evidence="6">
        <text>1D-myo-inositol 1,3,4,5,6-pentakisphosphate + ATP = 1D-myo-inositol hexakisphosphate + ADP + H(+)</text>
        <dbReference type="Rhea" id="RHEA:20313"/>
        <dbReference type="ChEBI" id="CHEBI:15378"/>
        <dbReference type="ChEBI" id="CHEBI:30616"/>
        <dbReference type="ChEBI" id="CHEBI:57733"/>
        <dbReference type="ChEBI" id="CHEBI:58130"/>
        <dbReference type="ChEBI" id="CHEBI:456216"/>
        <dbReference type="EC" id="2.7.1.158"/>
    </reaction>
</comment>
<proteinExistence type="predicted"/>
<name>A0ABD2JWN7_HETSC</name>
<keyword evidence="4 6" id="KW-0418">Kinase</keyword>
<evidence type="ECO:0000256" key="5">
    <source>
        <dbReference type="ARBA" id="ARBA00022840"/>
    </source>
</evidence>
<dbReference type="PANTHER" id="PTHR14456:SF2">
    <property type="entry name" value="INOSITOL-PENTAKISPHOSPHATE 2-KINASE"/>
    <property type="match status" value="1"/>
</dbReference>
<dbReference type="InterPro" id="IPR009286">
    <property type="entry name" value="Ins_P5_2-kin"/>
</dbReference>
<comment type="caution">
    <text evidence="7">The sequence shown here is derived from an EMBL/GenBank/DDBJ whole genome shotgun (WGS) entry which is preliminary data.</text>
</comment>
<dbReference type="GO" id="GO:0035299">
    <property type="term" value="F:inositol-1,3,4,5,6-pentakisphosphate 2-kinase activity"/>
    <property type="evidence" value="ECO:0007669"/>
    <property type="project" value="UniProtKB-EC"/>
</dbReference>
<dbReference type="EC" id="2.7.1.158" evidence="1 6"/>
<evidence type="ECO:0000313" key="8">
    <source>
        <dbReference type="Proteomes" id="UP001620645"/>
    </source>
</evidence>
<dbReference type="PANTHER" id="PTHR14456">
    <property type="entry name" value="INOSITOL POLYPHOSPHATE KINASE 1"/>
    <property type="match status" value="1"/>
</dbReference>
<comment type="function">
    <text evidence="6">Phosphorylates Ins(1,3,4,5,6)P5 at position 2 to form Ins(1,2,3,4,5,6)P6 (InsP6 or phytate).</text>
</comment>
<protein>
    <recommendedName>
        <fullName evidence="1 6">Inositol-pentakisphosphate 2-kinase</fullName>
        <ecNumber evidence="1 6">2.7.1.158</ecNumber>
    </recommendedName>
</protein>
<gene>
    <name evidence="7" type="ORF">niasHS_006349</name>
</gene>
<dbReference type="EMBL" id="JBICCN010000085">
    <property type="protein sequence ID" value="KAL3094998.1"/>
    <property type="molecule type" value="Genomic_DNA"/>
</dbReference>
<evidence type="ECO:0000256" key="1">
    <source>
        <dbReference type="ARBA" id="ARBA00012023"/>
    </source>
</evidence>
<dbReference type="Proteomes" id="UP001620645">
    <property type="component" value="Unassembled WGS sequence"/>
</dbReference>
<keyword evidence="8" id="KW-1185">Reference proteome</keyword>
<evidence type="ECO:0000256" key="2">
    <source>
        <dbReference type="ARBA" id="ARBA00022679"/>
    </source>
</evidence>
<accession>A0ABD2JWN7</accession>
<evidence type="ECO:0000256" key="3">
    <source>
        <dbReference type="ARBA" id="ARBA00022741"/>
    </source>
</evidence>
<sequence length="493" mass="55182">MKHKESAERLDNFELVNPNEFRSFCFRGEGCCNLVISAKGRQDGTRIVWRLAKKRNTAIISPKPKCRLLNIFLEMFISPFLCNSYLIKARLVYISVSDLHHLAKIPALPHNMKLEEFSELFNTTKHPAQSSRFQLANKRSNNNIENGRTASAPCWSTTAVVPALEMPDATRIPRPVPFACGPTITVELKPKQGFRQAHPGIDLPFCNNCILQIEKCHHSSAFHAMYDFCPLALYSGVRARMQRALRSLLHQPHHNLRLFVDGNVVHEDGCAFEPHALGAALFPAGASDGGGGGHGPSDGANIDTFVSAICCILAGVADDRREKFRLTEGSVLNNLLTAQRIDTVGMVRAFELYKRLPDDVQNQLRRKANLLTRSYKSFPSLPINFLEFLQKEDPRSLVERYLLAATIKDCSLMVSIRLVHEHAITNEMISAVGDRGYIRVHGLDGRSFHFAYSIRIVDLDPKSAKNLENSYNRLMAGIRLLNANPHIHPPCVA</sequence>
<dbReference type="Pfam" id="PF06090">
    <property type="entry name" value="Ins_P5_2-kin"/>
    <property type="match status" value="1"/>
</dbReference>
<reference evidence="7 8" key="1">
    <citation type="submission" date="2024-10" db="EMBL/GenBank/DDBJ databases">
        <authorList>
            <person name="Kim D."/>
        </authorList>
    </citation>
    <scope>NUCLEOTIDE SEQUENCE [LARGE SCALE GENOMIC DNA]</scope>
    <source>
        <strain evidence="7">Taebaek</strain>
    </source>
</reference>
<evidence type="ECO:0000256" key="4">
    <source>
        <dbReference type="ARBA" id="ARBA00022777"/>
    </source>
</evidence>
<keyword evidence="3 6" id="KW-0547">Nucleotide-binding</keyword>
<organism evidence="7 8">
    <name type="scientific">Heterodera schachtii</name>
    <name type="common">Sugarbeet cyst nematode worm</name>
    <name type="synonym">Tylenchus schachtii</name>
    <dbReference type="NCBI Taxonomy" id="97005"/>
    <lineage>
        <taxon>Eukaryota</taxon>
        <taxon>Metazoa</taxon>
        <taxon>Ecdysozoa</taxon>
        <taxon>Nematoda</taxon>
        <taxon>Chromadorea</taxon>
        <taxon>Rhabditida</taxon>
        <taxon>Tylenchina</taxon>
        <taxon>Tylenchomorpha</taxon>
        <taxon>Tylenchoidea</taxon>
        <taxon>Heteroderidae</taxon>
        <taxon>Heteroderinae</taxon>
        <taxon>Heterodera</taxon>
    </lineage>
</organism>
<keyword evidence="5 6" id="KW-0067">ATP-binding</keyword>
<comment type="domain">
    <text evidence="6">The EXKPK motif is conserved in inositol-pentakisphosphate 2-kinases of both family 1 and 2.</text>
</comment>
<keyword evidence="2 6" id="KW-0808">Transferase</keyword>
<dbReference type="GO" id="GO:0005524">
    <property type="term" value="F:ATP binding"/>
    <property type="evidence" value="ECO:0007669"/>
    <property type="project" value="UniProtKB-KW"/>
</dbReference>
<evidence type="ECO:0000313" key="7">
    <source>
        <dbReference type="EMBL" id="KAL3094998.1"/>
    </source>
</evidence>
<dbReference type="AlphaFoldDB" id="A0ABD2JWN7"/>
<evidence type="ECO:0000256" key="6">
    <source>
        <dbReference type="RuleBase" id="RU364126"/>
    </source>
</evidence>